<feature type="transmembrane region" description="Helical" evidence="6">
    <location>
        <begin position="253"/>
        <end position="272"/>
    </location>
</feature>
<feature type="transmembrane region" description="Helical" evidence="6">
    <location>
        <begin position="452"/>
        <end position="473"/>
    </location>
</feature>
<evidence type="ECO:0000256" key="1">
    <source>
        <dbReference type="ARBA" id="ARBA00004141"/>
    </source>
</evidence>
<name>A0A7S3Q122_9STRA</name>
<dbReference type="PANTHER" id="PTHR10383:SF9">
    <property type="entry name" value="SERINE INCORPORATOR, ISOFORM F"/>
    <property type="match status" value="1"/>
</dbReference>
<feature type="transmembrane region" description="Helical" evidence="6">
    <location>
        <begin position="411"/>
        <end position="432"/>
    </location>
</feature>
<evidence type="ECO:0000313" key="7">
    <source>
        <dbReference type="EMBL" id="CAE0462421.1"/>
    </source>
</evidence>
<evidence type="ECO:0000256" key="3">
    <source>
        <dbReference type="ARBA" id="ARBA00022692"/>
    </source>
</evidence>
<feature type="transmembrane region" description="Helical" evidence="6">
    <location>
        <begin position="316"/>
        <end position="335"/>
    </location>
</feature>
<proteinExistence type="inferred from homology"/>
<evidence type="ECO:0000256" key="2">
    <source>
        <dbReference type="ARBA" id="ARBA00006665"/>
    </source>
</evidence>
<feature type="transmembrane region" description="Helical" evidence="6">
    <location>
        <begin position="168"/>
        <end position="190"/>
    </location>
</feature>
<feature type="transmembrane region" description="Helical" evidence="6">
    <location>
        <begin position="144"/>
        <end position="162"/>
    </location>
</feature>
<evidence type="ECO:0000256" key="5">
    <source>
        <dbReference type="ARBA" id="ARBA00023136"/>
    </source>
</evidence>
<dbReference type="Pfam" id="PF03348">
    <property type="entry name" value="Serinc"/>
    <property type="match status" value="1"/>
</dbReference>
<dbReference type="InterPro" id="IPR005016">
    <property type="entry name" value="TDE1/TMS"/>
</dbReference>
<accession>A0A7S3Q122</accession>
<feature type="transmembrane region" description="Helical" evidence="6">
    <location>
        <begin position="218"/>
        <end position="241"/>
    </location>
</feature>
<comment type="similarity">
    <text evidence="2">Belongs to the TDE1 family.</text>
</comment>
<reference evidence="7" key="1">
    <citation type="submission" date="2021-01" db="EMBL/GenBank/DDBJ databases">
        <authorList>
            <person name="Corre E."/>
            <person name="Pelletier E."/>
            <person name="Niang G."/>
            <person name="Scheremetjew M."/>
            <person name="Finn R."/>
            <person name="Kale V."/>
            <person name="Holt S."/>
            <person name="Cochrane G."/>
            <person name="Meng A."/>
            <person name="Brown T."/>
            <person name="Cohen L."/>
        </authorList>
    </citation>
    <scope>NUCLEOTIDE SEQUENCE</scope>
    <source>
        <strain evidence="7">MM31A-1</strain>
    </source>
</reference>
<protein>
    <submittedName>
        <fullName evidence="7">Uncharacterized protein</fullName>
    </submittedName>
</protein>
<keyword evidence="5 6" id="KW-0472">Membrane</keyword>
<keyword evidence="4 6" id="KW-1133">Transmembrane helix</keyword>
<dbReference type="GO" id="GO:0016020">
    <property type="term" value="C:membrane"/>
    <property type="evidence" value="ECO:0007669"/>
    <property type="project" value="UniProtKB-SubCell"/>
</dbReference>
<sequence length="484" mass="52910">MGAIMSAVQMGAAWCCCNTGASLCNSVLGQTGVNATGRKRSTILLSFVILFALLFQYSLAPAILKENKWWKIYSSIPGMGKYLKSAFLDGCDMYSAENGYSEDLYLQCVSNAAVYRPTLVSTIFFSCTAIAAKMNPSLNKQIWPAKYSAFFISLLITLFIPNEPLFTSVYLLIMRICAMAFIFIQQIILIDMAYNWNESWVEQSNICESREWGSGKKWLNAIIISAVSLYIGSLTGIIFLYKYFIGEEGVSCGGNITVITFTLIGILAMTVAQLTGEDGSLLTTAVISAYSTYLAYSTVSKNPNSVCNPTLGNEDIWGIVVGLTLTMISLAWTGWSWTATERLTEGGVEVTRSLTPVNPARPDAASLNLDVPFIEDEDRPTTGLVMGNPNMNSANEEEQFNNRHGSSLWKLNVVLVLISCWVAASLTGWGTISGGIGEGGEHTAANPLVGRFNMVMICLSQTLAVGLYLWTLLAPRYFPDRDFS</sequence>
<gene>
    <name evidence="7" type="ORF">CDEB00056_LOCUS7262</name>
</gene>
<keyword evidence="3 6" id="KW-0812">Transmembrane</keyword>
<organism evidence="7">
    <name type="scientific">Chaetoceros debilis</name>
    <dbReference type="NCBI Taxonomy" id="122233"/>
    <lineage>
        <taxon>Eukaryota</taxon>
        <taxon>Sar</taxon>
        <taxon>Stramenopiles</taxon>
        <taxon>Ochrophyta</taxon>
        <taxon>Bacillariophyta</taxon>
        <taxon>Coscinodiscophyceae</taxon>
        <taxon>Chaetocerotophycidae</taxon>
        <taxon>Chaetocerotales</taxon>
        <taxon>Chaetocerotaceae</taxon>
        <taxon>Chaetoceros</taxon>
    </lineage>
</organism>
<comment type="subcellular location">
    <subcellularLocation>
        <location evidence="1">Membrane</location>
        <topology evidence="1">Multi-pass membrane protein</topology>
    </subcellularLocation>
</comment>
<dbReference type="PANTHER" id="PTHR10383">
    <property type="entry name" value="SERINE INCORPORATOR"/>
    <property type="match status" value="1"/>
</dbReference>
<dbReference type="AlphaFoldDB" id="A0A7S3Q122"/>
<dbReference type="EMBL" id="HBIO01009437">
    <property type="protein sequence ID" value="CAE0462421.1"/>
    <property type="molecule type" value="Transcribed_RNA"/>
</dbReference>
<evidence type="ECO:0000256" key="4">
    <source>
        <dbReference type="ARBA" id="ARBA00022989"/>
    </source>
</evidence>
<feature type="transmembrane region" description="Helical" evidence="6">
    <location>
        <begin position="43"/>
        <end position="64"/>
    </location>
</feature>
<evidence type="ECO:0000256" key="6">
    <source>
        <dbReference type="SAM" id="Phobius"/>
    </source>
</evidence>